<proteinExistence type="predicted"/>
<feature type="domain" description="SANTA" evidence="2">
    <location>
        <begin position="46"/>
        <end position="138"/>
    </location>
</feature>
<dbReference type="EMBL" id="GDJX01026650">
    <property type="protein sequence ID" value="JAT41286.1"/>
    <property type="molecule type" value="Transcribed_RNA"/>
</dbReference>
<dbReference type="Pfam" id="PF09133">
    <property type="entry name" value="SANTA"/>
    <property type="match status" value="1"/>
</dbReference>
<reference evidence="3" key="1">
    <citation type="submission" date="2015-07" db="EMBL/GenBank/DDBJ databases">
        <title>Transcriptome Assembly of Anthurium amnicola.</title>
        <authorList>
            <person name="Suzuki J."/>
        </authorList>
    </citation>
    <scope>NUCLEOTIDE SEQUENCE</scope>
</reference>
<feature type="compositionally biased region" description="Polar residues" evidence="1">
    <location>
        <begin position="591"/>
        <end position="613"/>
    </location>
</feature>
<feature type="region of interest" description="Disordered" evidence="1">
    <location>
        <begin position="506"/>
        <end position="617"/>
    </location>
</feature>
<feature type="compositionally biased region" description="Basic and acidic residues" evidence="1">
    <location>
        <begin position="531"/>
        <end position="542"/>
    </location>
</feature>
<feature type="compositionally biased region" description="Basic and acidic residues" evidence="1">
    <location>
        <begin position="342"/>
        <end position="365"/>
    </location>
</feature>
<dbReference type="InterPro" id="IPR015216">
    <property type="entry name" value="SANTA"/>
</dbReference>
<sequence>GCLFVSLHLLPVPEMGNGSSVPGRMGAAGAAATPPSASSSSYGRSVLLHDWWLLKAKGEECSGERLAVGGMVATGKAVRIFNSAPIVKRFDAYTLETADGITVMIHGLVNKSRMHHNGFPPEACNHFLFGFPYNWKDYADRYFRTNARGNNLPTCASDNDDDSVDSANNASYDFPDRLKLFPVSRIIDSLNSISKAIVDGAENTDASRNLKENNHKNENANGIDMHADHNIDANTAHVTEDVYTTTLPMNDAPAFNSFVDRSKKSNSSMPDVSSLCGSTIVRGQLEEIAGYETESMLTVVARPDNRKQRHGYTKEGKMWCRDTFPAADFGSKVLLNASQAENDGKSESNAPREDHVRKVTERAVRSPEGSMLSELDVEVRSSPAMQLQRDWVTPASTNAVCVVKRSWNPSEVGSVQSSSFSVSQNLASVNHDQGESGGIDNLDGVIIGLTSILEVSSFNETNDTQLEVSGAIQNCSPSAVKGISLHEGHRLDEKIVSSVGPMMVTSKETPKKQVAMVDEGMHKKTSLNDVEDFRRKRSDSKSKPVSTQFPLRRSGRLLKLKSSVGDNQKSFKHKKSENKDGSVSGPDGIQNGRSITPTICEGTSSLEGSQSFPKSGEVPVDVASKLKISSHKSLQGCHTTSIRRALHIDFEENKILSKEKDAKSIEEGLPKSRSGYGNGQGFIKNGRKENTSVSSIGTNLVVSFSDDHDFMNSENVIRDSYELAGDRVESDNQNLCMPTMDQSTSKIGIGKVVGHVKEVCQSDVLGESQPNGNKRSCREEKKAARKPYSTPNVVKTHLTRGRTRRFSFASPELLNFRRSRSGRVLVPPLSTWCQKILYDVDGSIAGILTGVDAMSCDHRGSKSEPSRKRKKPF</sequence>
<feature type="region of interest" description="Disordered" evidence="1">
    <location>
        <begin position="767"/>
        <end position="789"/>
    </location>
</feature>
<evidence type="ECO:0000259" key="2">
    <source>
        <dbReference type="Pfam" id="PF09133"/>
    </source>
</evidence>
<feature type="non-terminal residue" evidence="3">
    <location>
        <position position="1"/>
    </location>
</feature>
<dbReference type="PANTHER" id="PTHR35311">
    <property type="entry name" value="KINETOCHORE-ASSOCIATED PROTEIN KNL-2 HOMOLOG"/>
    <property type="match status" value="1"/>
</dbReference>
<dbReference type="InterPro" id="IPR053090">
    <property type="entry name" value="Centromere_KNL-2_homolog"/>
</dbReference>
<name>A0A1D1XG02_9ARAE</name>
<dbReference type="PANTHER" id="PTHR35311:SF1">
    <property type="entry name" value="PROTEIN EMBRYO DEFECTIVE 1674"/>
    <property type="match status" value="1"/>
</dbReference>
<protein>
    <submittedName>
        <fullName evidence="3">Mis18-binding protein 1</fullName>
    </submittedName>
</protein>
<gene>
    <name evidence="3" type="primary">MIS18BP1_0</name>
    <name evidence="3" type="ORF">g.29298</name>
</gene>
<evidence type="ECO:0000313" key="3">
    <source>
        <dbReference type="EMBL" id="JAT41286.1"/>
    </source>
</evidence>
<feature type="region of interest" description="Disordered" evidence="1">
    <location>
        <begin position="664"/>
        <end position="688"/>
    </location>
</feature>
<organism evidence="3">
    <name type="scientific">Anthurium amnicola</name>
    <dbReference type="NCBI Taxonomy" id="1678845"/>
    <lineage>
        <taxon>Eukaryota</taxon>
        <taxon>Viridiplantae</taxon>
        <taxon>Streptophyta</taxon>
        <taxon>Embryophyta</taxon>
        <taxon>Tracheophyta</taxon>
        <taxon>Spermatophyta</taxon>
        <taxon>Magnoliopsida</taxon>
        <taxon>Liliopsida</taxon>
        <taxon>Araceae</taxon>
        <taxon>Pothoideae</taxon>
        <taxon>Potheae</taxon>
        <taxon>Anthurium</taxon>
    </lineage>
</organism>
<dbReference type="AlphaFoldDB" id="A0A1D1XG02"/>
<evidence type="ECO:0000256" key="1">
    <source>
        <dbReference type="SAM" id="MobiDB-lite"/>
    </source>
</evidence>
<accession>A0A1D1XG02</accession>
<feature type="region of interest" description="Disordered" evidence="1">
    <location>
        <begin position="339"/>
        <end position="371"/>
    </location>
</feature>